<gene>
    <name evidence="1" type="ORF">ETD85_62725</name>
</gene>
<dbReference type="AlphaFoldDB" id="A0A5S4EVX6"/>
<evidence type="ECO:0000313" key="2">
    <source>
        <dbReference type="Proteomes" id="UP000306628"/>
    </source>
</evidence>
<dbReference type="RefSeq" id="WP_138699154.1">
    <property type="nucleotide sequence ID" value="NZ_JBHSAZ010000115.1"/>
</dbReference>
<dbReference type="EMBL" id="VCKX01000745">
    <property type="protein sequence ID" value="TMR07747.1"/>
    <property type="molecule type" value="Genomic_DNA"/>
</dbReference>
<sequence length="98" mass="9988">MSRALVGWLAGLSLLAGIVAGIWGLASSIKGAGQAHGVVAVHCQDIPHKLPLEVSMGSDISVAGALYKIGDGTLLAVNSAASKIVVYEIRPLCDLNPI</sequence>
<name>A0A5S4EVX6_9ACTN</name>
<keyword evidence="2" id="KW-1185">Reference proteome</keyword>
<accession>A0A5S4EVX6</accession>
<evidence type="ECO:0000313" key="1">
    <source>
        <dbReference type="EMBL" id="TMR07747.1"/>
    </source>
</evidence>
<proteinExistence type="predicted"/>
<dbReference type="Proteomes" id="UP000306628">
    <property type="component" value="Unassembled WGS sequence"/>
</dbReference>
<protein>
    <submittedName>
        <fullName evidence="1">Uncharacterized protein</fullName>
    </submittedName>
</protein>
<reference evidence="1 2" key="1">
    <citation type="submission" date="2019-05" db="EMBL/GenBank/DDBJ databases">
        <title>Draft genome sequence of Nonomuraea zeae DSM 100528.</title>
        <authorList>
            <person name="Saricaoglu S."/>
            <person name="Isik K."/>
        </authorList>
    </citation>
    <scope>NUCLEOTIDE SEQUENCE [LARGE SCALE GENOMIC DNA]</scope>
    <source>
        <strain evidence="1 2">DSM 100528</strain>
    </source>
</reference>
<comment type="caution">
    <text evidence="1">The sequence shown here is derived from an EMBL/GenBank/DDBJ whole genome shotgun (WGS) entry which is preliminary data.</text>
</comment>
<organism evidence="1 2">
    <name type="scientific">Nonomuraea zeae</name>
    <dbReference type="NCBI Taxonomy" id="1642303"/>
    <lineage>
        <taxon>Bacteria</taxon>
        <taxon>Bacillati</taxon>
        <taxon>Actinomycetota</taxon>
        <taxon>Actinomycetes</taxon>
        <taxon>Streptosporangiales</taxon>
        <taxon>Streptosporangiaceae</taxon>
        <taxon>Nonomuraea</taxon>
    </lineage>
</organism>